<dbReference type="EMBL" id="CP044331">
    <property type="protein sequence ID" value="QGM97596.1"/>
    <property type="molecule type" value="Genomic_DNA"/>
</dbReference>
<reference evidence="1 2" key="1">
    <citation type="submission" date="2019-09" db="EMBL/GenBank/DDBJ databases">
        <title>Isolation and complete genome sequencing of Methylocystis species.</title>
        <authorList>
            <person name="Rumah B.L."/>
            <person name="Stead C.E."/>
            <person name="Stevens B.C."/>
            <person name="Minton N.P."/>
            <person name="Grosse-Honebrink A."/>
            <person name="Zhang Y."/>
        </authorList>
    </citation>
    <scope>NUCLEOTIDE SEQUENCE [LARGE SCALE GENOMIC DNA]</scope>
    <source>
        <strain evidence="1 2">BRCS2</strain>
    </source>
</reference>
<dbReference type="KEGG" id="mpar:F7D14_09070"/>
<dbReference type="RefSeq" id="WP_016921620.1">
    <property type="nucleotide sequence ID" value="NZ_CP044331.1"/>
</dbReference>
<protein>
    <submittedName>
        <fullName evidence="1">Uncharacterized protein</fullName>
    </submittedName>
</protein>
<dbReference type="AlphaFoldDB" id="A0A6B8M5E9"/>
<gene>
    <name evidence="1" type="ORF">F7D14_09070</name>
</gene>
<sequence>MARDVDLMRLALLELKRLQRSPPEGFLLPLDDIAHRLERPRSELVEALELLRELDFIEAPGAYFNGAWIFRKLTKRGDELAELILDERDWGRVKEAYADLLER</sequence>
<evidence type="ECO:0000313" key="1">
    <source>
        <dbReference type="EMBL" id="QGM97596.1"/>
    </source>
</evidence>
<dbReference type="InterPro" id="IPR036390">
    <property type="entry name" value="WH_DNA-bd_sf"/>
</dbReference>
<dbReference type="Proteomes" id="UP000422569">
    <property type="component" value="Chromosome"/>
</dbReference>
<evidence type="ECO:0000313" key="2">
    <source>
        <dbReference type="Proteomes" id="UP000422569"/>
    </source>
</evidence>
<dbReference type="SUPFAM" id="SSF46785">
    <property type="entry name" value="Winged helix' DNA-binding domain"/>
    <property type="match status" value="1"/>
</dbReference>
<keyword evidence="2" id="KW-1185">Reference proteome</keyword>
<organism evidence="1 2">
    <name type="scientific">Methylocystis parvus</name>
    <dbReference type="NCBI Taxonomy" id="134"/>
    <lineage>
        <taxon>Bacteria</taxon>
        <taxon>Pseudomonadati</taxon>
        <taxon>Pseudomonadota</taxon>
        <taxon>Alphaproteobacteria</taxon>
        <taxon>Hyphomicrobiales</taxon>
        <taxon>Methylocystaceae</taxon>
        <taxon>Methylocystis</taxon>
    </lineage>
</organism>
<name>A0A6B8M5E9_9HYPH</name>
<accession>A0A6B8M5E9</accession>
<proteinExistence type="predicted"/>